<protein>
    <submittedName>
        <fullName evidence="1">Uncharacterized protein</fullName>
    </submittedName>
</protein>
<proteinExistence type="predicted"/>
<dbReference type="AlphaFoldDB" id="A0AAV3XV32"/>
<evidence type="ECO:0000313" key="1">
    <source>
        <dbReference type="EMBL" id="GFN73701.1"/>
    </source>
</evidence>
<dbReference type="Proteomes" id="UP000735302">
    <property type="component" value="Unassembled WGS sequence"/>
</dbReference>
<evidence type="ECO:0000313" key="2">
    <source>
        <dbReference type="Proteomes" id="UP000735302"/>
    </source>
</evidence>
<dbReference type="EMBL" id="BLXT01000021">
    <property type="protein sequence ID" value="GFN73701.1"/>
    <property type="molecule type" value="Genomic_DNA"/>
</dbReference>
<comment type="caution">
    <text evidence="1">The sequence shown here is derived from an EMBL/GenBank/DDBJ whole genome shotgun (WGS) entry which is preliminary data.</text>
</comment>
<gene>
    <name evidence="1" type="ORF">PoB_000020700</name>
</gene>
<reference evidence="1 2" key="1">
    <citation type="journal article" date="2021" name="Elife">
        <title>Chloroplast acquisition without the gene transfer in kleptoplastic sea slugs, Plakobranchus ocellatus.</title>
        <authorList>
            <person name="Maeda T."/>
            <person name="Takahashi S."/>
            <person name="Yoshida T."/>
            <person name="Shimamura S."/>
            <person name="Takaki Y."/>
            <person name="Nagai Y."/>
            <person name="Toyoda A."/>
            <person name="Suzuki Y."/>
            <person name="Arimoto A."/>
            <person name="Ishii H."/>
            <person name="Satoh N."/>
            <person name="Nishiyama T."/>
            <person name="Hasebe M."/>
            <person name="Maruyama T."/>
            <person name="Minagawa J."/>
            <person name="Obokata J."/>
            <person name="Shigenobu S."/>
        </authorList>
    </citation>
    <scope>NUCLEOTIDE SEQUENCE [LARGE SCALE GENOMIC DNA]</scope>
</reference>
<keyword evidence="2" id="KW-1185">Reference proteome</keyword>
<name>A0AAV3XV32_9GAST</name>
<accession>A0AAV3XV32</accession>
<sequence>MDMRQLSISDLCQHTLTDDKILLPAGDLSADERIAISTFLDILLLKRDHQREKMQVLEIQQITHKSWTTVGSNMLQTSYLVSKPFAIYLSQRQHSLHAEKG</sequence>
<organism evidence="1 2">
    <name type="scientific">Plakobranchus ocellatus</name>
    <dbReference type="NCBI Taxonomy" id="259542"/>
    <lineage>
        <taxon>Eukaryota</taxon>
        <taxon>Metazoa</taxon>
        <taxon>Spiralia</taxon>
        <taxon>Lophotrochozoa</taxon>
        <taxon>Mollusca</taxon>
        <taxon>Gastropoda</taxon>
        <taxon>Heterobranchia</taxon>
        <taxon>Euthyneura</taxon>
        <taxon>Panpulmonata</taxon>
        <taxon>Sacoglossa</taxon>
        <taxon>Placobranchoidea</taxon>
        <taxon>Plakobranchidae</taxon>
        <taxon>Plakobranchus</taxon>
    </lineage>
</organism>